<keyword evidence="2" id="KW-1185">Reference proteome</keyword>
<dbReference type="Pfam" id="PF14398">
    <property type="entry name" value="ATPgrasp_YheCD"/>
    <property type="match status" value="1"/>
</dbReference>
<dbReference type="InterPro" id="IPR026838">
    <property type="entry name" value="YheC/D"/>
</dbReference>
<comment type="caution">
    <text evidence="1">The sequence shown here is derived from an EMBL/GenBank/DDBJ whole genome shotgun (WGS) entry which is preliminary data.</text>
</comment>
<dbReference type="EMBL" id="JBJHZZ010000010">
    <property type="protein sequence ID" value="MFL0247876.1"/>
    <property type="molecule type" value="Genomic_DNA"/>
</dbReference>
<organism evidence="1 2">
    <name type="scientific">Candidatus Clostridium stratigraminis</name>
    <dbReference type="NCBI Taxonomy" id="3381661"/>
    <lineage>
        <taxon>Bacteria</taxon>
        <taxon>Bacillati</taxon>
        <taxon>Bacillota</taxon>
        <taxon>Clostridia</taxon>
        <taxon>Eubacteriales</taxon>
        <taxon>Clostridiaceae</taxon>
        <taxon>Clostridium</taxon>
    </lineage>
</organism>
<gene>
    <name evidence="1" type="ORF">ACJDUG_12930</name>
</gene>
<reference evidence="1 2" key="1">
    <citation type="submission" date="2024-11" db="EMBL/GenBank/DDBJ databases">
        <authorList>
            <person name="Heng Y.C."/>
            <person name="Lim A.C.H."/>
            <person name="Lee J.K.Y."/>
            <person name="Kittelmann S."/>
        </authorList>
    </citation>
    <scope>NUCLEOTIDE SEQUENCE [LARGE SCALE GENOMIC DNA]</scope>
    <source>
        <strain evidence="1 2">WILCCON 0185</strain>
    </source>
</reference>
<proteinExistence type="predicted"/>
<evidence type="ECO:0000313" key="2">
    <source>
        <dbReference type="Proteomes" id="UP001623591"/>
    </source>
</evidence>
<sequence>MEVRIKRFSNDTNSNECILPKSIFDALKLSTKESYTIHFCQSTQEILISFSEVDDINIYFSENLFNQLQLLENTTLNIWKTDKDIFIGPVVGIFVDAGRKKAAIRKPDSFIRQHMRASGAENCISYFFSASDVDWLEEKVKGVTYIPNLRKYDYYWFPLPDVLYDRVLEFNEKERLLIKEARKRFRNNPKIKLLNDFNDIGKWELYEVLSKYPESKKYVPETIIYNNFDDVLYMLNKNELIFIKSFYGTQGKEVLSIEKFNDKFKLNFYKDGAREILLDSINKVQEFVINFALKKKYIVQQGIKLLTYKGRSMDIRMFIMKNETGMWETIFKGVRIAKEGFPLTNIHAGGVYAIYDRLYSELMKQYSSVELPSTQKLSEVTIMLTNYIEKELGHYGELGIDIGIDILGQIWIIEANVMPGKRMQPYSLDIDGNPLTKLIPLYYEGSKKDSTILPQALGIFKYAKFLTGVSKL</sequence>
<name>A0ABW8T6E9_9CLOT</name>
<evidence type="ECO:0000313" key="1">
    <source>
        <dbReference type="EMBL" id="MFL0247876.1"/>
    </source>
</evidence>
<protein>
    <submittedName>
        <fullName evidence="1">YheC/YheD family protein</fullName>
    </submittedName>
</protein>
<dbReference type="RefSeq" id="WP_406770308.1">
    <property type="nucleotide sequence ID" value="NZ_JBJHZZ010000010.1"/>
</dbReference>
<accession>A0ABW8T6E9</accession>
<dbReference type="SUPFAM" id="SSF56059">
    <property type="entry name" value="Glutathione synthetase ATP-binding domain-like"/>
    <property type="match status" value="1"/>
</dbReference>
<dbReference type="Proteomes" id="UP001623591">
    <property type="component" value="Unassembled WGS sequence"/>
</dbReference>